<keyword evidence="1" id="KW-0812">Transmembrane</keyword>
<sequence>MDRDIELQPTNNIEAERIRGIHNDSSGKLWSIYLTEADERDREITELWRGEADSILVFTGLFSGVIATFLAISYSNLLPSSAETTNFYLAIIIEQLASNSSVNGVIPVPSPLAFTPSASAIRVNVIWFLSLVLSITSAVNATLFQQWARRYLELTRRRIAPHKRARTRAYMYNGIASFKMSRAVKAMPILLHLSIFLFFVGLIDFLWNTNSTVGSWIFGSTMVFTFAYLALTVLPNLCLNCPYSTPVSEISWHLSHRLLLFILLLAQRLDDLSLEYLFAGQQSSYPPDPSLWTRWRKTVKTRIDACRKWLEVGLQNRIMINATEAPPKTDENALSWTLTVLDDDREFEDFVARVPGFFDSTFVPKASSVMLSLMKDRPSETDEDPVLGSRINDLLRTCVPGISPLPEQLRKNRLRVCMRTLWYFAREYNQLGNTIPLPSYVRTVFANPEMSRRIQSEDDPAAHLIGRCFSSLVARKLTQDIQSRTGRQLRVDPAELSCLAAILSKTSPEVVNLLRQPGEIGLANIVSLMSSKTVSEKVPLEVLDIFIKTLNFLFMDVPPNAELPPDLVAALHEATPLGQRSRVLDLQVDRLRQIMEGSSVVHGEPEVTTFAMTELESGSGLAAAINTTYISFQSDVGSAVQDSLLRNVM</sequence>
<evidence type="ECO:0000256" key="1">
    <source>
        <dbReference type="SAM" id="Phobius"/>
    </source>
</evidence>
<accession>A0AAD4Q7F0</accession>
<keyword evidence="1" id="KW-1133">Transmembrane helix</keyword>
<feature type="transmembrane region" description="Helical" evidence="1">
    <location>
        <begin position="55"/>
        <end position="75"/>
    </location>
</feature>
<comment type="caution">
    <text evidence="3">The sequence shown here is derived from an EMBL/GenBank/DDBJ whole genome shotgun (WGS) entry which is preliminary data.</text>
</comment>
<dbReference type="InterPro" id="IPR045338">
    <property type="entry name" value="DUF6535"/>
</dbReference>
<dbReference type="Pfam" id="PF20153">
    <property type="entry name" value="DUF6535"/>
    <property type="match status" value="1"/>
</dbReference>
<feature type="transmembrane region" description="Helical" evidence="1">
    <location>
        <begin position="126"/>
        <end position="148"/>
    </location>
</feature>
<evidence type="ECO:0000313" key="4">
    <source>
        <dbReference type="Proteomes" id="UP001201163"/>
    </source>
</evidence>
<feature type="domain" description="DUF6535" evidence="2">
    <location>
        <begin position="30"/>
        <end position="208"/>
    </location>
</feature>
<evidence type="ECO:0000259" key="2">
    <source>
        <dbReference type="Pfam" id="PF20153"/>
    </source>
</evidence>
<name>A0AAD4Q7F0_9AGAM</name>
<feature type="transmembrane region" description="Helical" evidence="1">
    <location>
        <begin position="189"/>
        <end position="207"/>
    </location>
</feature>
<reference evidence="3" key="1">
    <citation type="submission" date="2022-01" db="EMBL/GenBank/DDBJ databases">
        <title>Comparative genomics reveals a dynamic genome evolution in the ectomycorrhizal milk-cap (Lactarius) mushrooms.</title>
        <authorList>
            <consortium name="DOE Joint Genome Institute"/>
            <person name="Lebreton A."/>
            <person name="Tang N."/>
            <person name="Kuo A."/>
            <person name="LaButti K."/>
            <person name="Drula E."/>
            <person name="Barry K."/>
            <person name="Clum A."/>
            <person name="Lipzen A."/>
            <person name="Mousain D."/>
            <person name="Ng V."/>
            <person name="Wang R."/>
            <person name="Wang X."/>
            <person name="Dai Y."/>
            <person name="Henrissat B."/>
            <person name="Grigoriev I.V."/>
            <person name="Guerin-Laguette A."/>
            <person name="Yu F."/>
            <person name="Martin F.M."/>
        </authorList>
    </citation>
    <scope>NUCLEOTIDE SEQUENCE</scope>
    <source>
        <strain evidence="3">QP</strain>
    </source>
</reference>
<gene>
    <name evidence="3" type="ORF">EDB92DRAFT_1958744</name>
</gene>
<dbReference type="Proteomes" id="UP001201163">
    <property type="component" value="Unassembled WGS sequence"/>
</dbReference>
<protein>
    <recommendedName>
        <fullName evidence="2">DUF6535 domain-containing protein</fullName>
    </recommendedName>
</protein>
<keyword evidence="4" id="KW-1185">Reference proteome</keyword>
<organism evidence="3 4">
    <name type="scientific">Lactarius akahatsu</name>
    <dbReference type="NCBI Taxonomy" id="416441"/>
    <lineage>
        <taxon>Eukaryota</taxon>
        <taxon>Fungi</taxon>
        <taxon>Dikarya</taxon>
        <taxon>Basidiomycota</taxon>
        <taxon>Agaricomycotina</taxon>
        <taxon>Agaricomycetes</taxon>
        <taxon>Russulales</taxon>
        <taxon>Russulaceae</taxon>
        <taxon>Lactarius</taxon>
    </lineage>
</organism>
<proteinExistence type="predicted"/>
<evidence type="ECO:0000313" key="3">
    <source>
        <dbReference type="EMBL" id="KAH8977136.1"/>
    </source>
</evidence>
<dbReference type="EMBL" id="JAKELL010000359">
    <property type="protein sequence ID" value="KAH8977136.1"/>
    <property type="molecule type" value="Genomic_DNA"/>
</dbReference>
<dbReference type="AlphaFoldDB" id="A0AAD4Q7F0"/>
<keyword evidence="1" id="KW-0472">Membrane</keyword>
<feature type="transmembrane region" description="Helical" evidence="1">
    <location>
        <begin position="213"/>
        <end position="234"/>
    </location>
</feature>